<dbReference type="EMBL" id="JAYMYQ010000009">
    <property type="protein sequence ID" value="KAK7313876.1"/>
    <property type="molecule type" value="Genomic_DNA"/>
</dbReference>
<evidence type="ECO:0000313" key="2">
    <source>
        <dbReference type="Proteomes" id="UP001367508"/>
    </source>
</evidence>
<proteinExistence type="predicted"/>
<keyword evidence="2" id="KW-1185">Reference proteome</keyword>
<sequence length="90" mass="10251">MLEISRFFPSLCEGKLFGFSKKGHLPSCSQIWKLHAAFNWGFQAFLYELPHRREGGDVSGLGSGLCFESQEENWCSTDTQRTYGRIAKVE</sequence>
<comment type="caution">
    <text evidence="1">The sequence shown here is derived from an EMBL/GenBank/DDBJ whole genome shotgun (WGS) entry which is preliminary data.</text>
</comment>
<dbReference type="Proteomes" id="UP001367508">
    <property type="component" value="Unassembled WGS sequence"/>
</dbReference>
<protein>
    <submittedName>
        <fullName evidence="1">Uncharacterized protein</fullName>
    </submittedName>
</protein>
<organism evidence="1 2">
    <name type="scientific">Canavalia gladiata</name>
    <name type="common">Sword bean</name>
    <name type="synonym">Dolichos gladiatus</name>
    <dbReference type="NCBI Taxonomy" id="3824"/>
    <lineage>
        <taxon>Eukaryota</taxon>
        <taxon>Viridiplantae</taxon>
        <taxon>Streptophyta</taxon>
        <taxon>Embryophyta</taxon>
        <taxon>Tracheophyta</taxon>
        <taxon>Spermatophyta</taxon>
        <taxon>Magnoliopsida</taxon>
        <taxon>eudicotyledons</taxon>
        <taxon>Gunneridae</taxon>
        <taxon>Pentapetalae</taxon>
        <taxon>rosids</taxon>
        <taxon>fabids</taxon>
        <taxon>Fabales</taxon>
        <taxon>Fabaceae</taxon>
        <taxon>Papilionoideae</taxon>
        <taxon>50 kb inversion clade</taxon>
        <taxon>NPAAA clade</taxon>
        <taxon>indigoferoid/millettioid clade</taxon>
        <taxon>Phaseoleae</taxon>
        <taxon>Canavalia</taxon>
    </lineage>
</organism>
<dbReference type="AlphaFoldDB" id="A0AAN9KC07"/>
<gene>
    <name evidence="1" type="ORF">VNO77_39079</name>
</gene>
<reference evidence="1 2" key="1">
    <citation type="submission" date="2024-01" db="EMBL/GenBank/DDBJ databases">
        <title>The genomes of 5 underutilized Papilionoideae crops provide insights into root nodulation and disease resistanc.</title>
        <authorList>
            <person name="Jiang F."/>
        </authorList>
    </citation>
    <scope>NUCLEOTIDE SEQUENCE [LARGE SCALE GENOMIC DNA]</scope>
    <source>
        <strain evidence="1">LVBAO_FW01</strain>
        <tissue evidence="1">Leaves</tissue>
    </source>
</reference>
<evidence type="ECO:0000313" key="1">
    <source>
        <dbReference type="EMBL" id="KAK7313876.1"/>
    </source>
</evidence>
<accession>A0AAN9KC07</accession>
<name>A0AAN9KC07_CANGL</name>